<sequence length="666" mass="75221">MPRHSYRGLMEGLMVPAKTRKRECSSPSSSSSRIHNYRLNKRAILVGKNRVGLGIGLGGSRSSTPVPTWRTTPLRSTIESPRYSQSGKSTQPVSARKLAATLWGMNEMPSPKMSESNMELMLQQRKNSSSKMMLKREKMRAVSGLHSGSGSLPPHLSDPSHSPAISERMDRSGKGRQRRTPSIVQRLRSTDENAGAFDSLSNGSFMEIETRSRAQTPSGSISGAKNRLKDISNALTTSKELLKIINRIWARADQPSSSMSLISALHAELERARLQVNQLIQEQRSDMNDINHIMKCFAEEKAAWKSKEQQAVESAIESIAGELDVEQKLRRRFENLNKKLGKELAEMKSSFLKAVKELESEKRAREITEKVCDELAQNVDEDRVEVEKLKRESTKVNKDVRKEREVLRLADRLYEDRVQVKISESKHQFEEKNSAINKLRKQLEAFLGSKRGKDEEKAAYLSKSHFGLHQNEEQEDDGEVEDAIDDKEDSAESDLHSIELNMDNNNGIYKKAYDSIAGPRRLPIDDEIKGRNSITGQFSRKSTSILRSMSDGVEWGNEGASSQNLRDGLDRERFHELDKEASRRSYVDETQRYKSVKGLKDHALSSSRLGPVQEYTSPTQQREQPWLLRDGSSTIHERSSILPGNGSKSRLADVRGEGQSTRRSKW</sequence>
<reference evidence="3" key="1">
    <citation type="submission" date="2023-05" db="EMBL/GenBank/DDBJ databases">
        <authorList>
            <person name="Huff M."/>
        </authorList>
    </citation>
    <scope>NUCLEOTIDE SEQUENCE</scope>
</reference>
<gene>
    <name evidence="3" type="ORF">FPE_LOCUS30754</name>
</gene>
<evidence type="ECO:0000313" key="4">
    <source>
        <dbReference type="Proteomes" id="UP000834106"/>
    </source>
</evidence>
<dbReference type="PANTHER" id="PTHR31071">
    <property type="entry name" value="GB|AAF24581.1"/>
    <property type="match status" value="1"/>
</dbReference>
<dbReference type="InterPro" id="IPR043424">
    <property type="entry name" value="BLT-like"/>
</dbReference>
<dbReference type="AlphaFoldDB" id="A0AAD2EAE9"/>
<dbReference type="Proteomes" id="UP000834106">
    <property type="component" value="Chromosome 19"/>
</dbReference>
<organism evidence="3 4">
    <name type="scientific">Fraxinus pennsylvanica</name>
    <dbReference type="NCBI Taxonomy" id="56036"/>
    <lineage>
        <taxon>Eukaryota</taxon>
        <taxon>Viridiplantae</taxon>
        <taxon>Streptophyta</taxon>
        <taxon>Embryophyta</taxon>
        <taxon>Tracheophyta</taxon>
        <taxon>Spermatophyta</taxon>
        <taxon>Magnoliopsida</taxon>
        <taxon>eudicotyledons</taxon>
        <taxon>Gunneridae</taxon>
        <taxon>Pentapetalae</taxon>
        <taxon>asterids</taxon>
        <taxon>lamiids</taxon>
        <taxon>Lamiales</taxon>
        <taxon>Oleaceae</taxon>
        <taxon>Oleeae</taxon>
        <taxon>Fraxinus</taxon>
    </lineage>
</organism>
<feature type="compositionally biased region" description="Acidic residues" evidence="2">
    <location>
        <begin position="473"/>
        <end position="492"/>
    </location>
</feature>
<evidence type="ECO:0000256" key="1">
    <source>
        <dbReference type="SAM" id="Coils"/>
    </source>
</evidence>
<feature type="compositionally biased region" description="Low complexity" evidence="2">
    <location>
        <begin position="143"/>
        <end position="162"/>
    </location>
</feature>
<feature type="coiled-coil region" evidence="1">
    <location>
        <begin position="326"/>
        <end position="442"/>
    </location>
</feature>
<feature type="region of interest" description="Disordered" evidence="2">
    <location>
        <begin position="598"/>
        <end position="666"/>
    </location>
</feature>
<keyword evidence="1" id="KW-0175">Coiled coil</keyword>
<feature type="region of interest" description="Disordered" evidence="2">
    <location>
        <begin position="463"/>
        <end position="496"/>
    </location>
</feature>
<proteinExistence type="predicted"/>
<name>A0AAD2EAE9_9LAMI</name>
<dbReference type="PANTHER" id="PTHR31071:SF7">
    <property type="entry name" value="OS04G0382800 PROTEIN"/>
    <property type="match status" value="1"/>
</dbReference>
<feature type="region of interest" description="Disordered" evidence="2">
    <location>
        <begin position="138"/>
        <end position="199"/>
    </location>
</feature>
<protein>
    <submittedName>
        <fullName evidence="3">Uncharacterized protein</fullName>
    </submittedName>
</protein>
<accession>A0AAD2EAE9</accession>
<feature type="compositionally biased region" description="Polar residues" evidence="2">
    <location>
        <begin position="604"/>
        <end position="623"/>
    </location>
</feature>
<dbReference type="EMBL" id="OU503054">
    <property type="protein sequence ID" value="CAI9783324.1"/>
    <property type="molecule type" value="Genomic_DNA"/>
</dbReference>
<keyword evidence="4" id="KW-1185">Reference proteome</keyword>
<evidence type="ECO:0000256" key="2">
    <source>
        <dbReference type="SAM" id="MobiDB-lite"/>
    </source>
</evidence>
<evidence type="ECO:0000313" key="3">
    <source>
        <dbReference type="EMBL" id="CAI9783324.1"/>
    </source>
</evidence>